<reference evidence="3" key="1">
    <citation type="submission" date="2016-10" db="EMBL/GenBank/DDBJ databases">
        <authorList>
            <person name="Varghese N."/>
            <person name="Submissions S."/>
        </authorList>
    </citation>
    <scope>NUCLEOTIDE SEQUENCE [LARGE SCALE GENOMIC DNA]</scope>
    <source>
        <strain evidence="3">DSM 22619</strain>
    </source>
</reference>
<keyword evidence="3" id="KW-1185">Reference proteome</keyword>
<keyword evidence="1" id="KW-0732">Signal</keyword>
<evidence type="ECO:0000313" key="3">
    <source>
        <dbReference type="Proteomes" id="UP000198528"/>
    </source>
</evidence>
<protein>
    <submittedName>
        <fullName evidence="2">Uncharacterized protein</fullName>
    </submittedName>
</protein>
<gene>
    <name evidence="2" type="ORF">SAMN04487824_10221</name>
</gene>
<dbReference type="RefSeq" id="WP_090844738.1">
    <property type="nucleotide sequence ID" value="NZ_FMZL01000002.1"/>
</dbReference>
<feature type="chain" id="PRO_5039125629" evidence="1">
    <location>
        <begin position="28"/>
        <end position="269"/>
    </location>
</feature>
<name>A0A1G6I5M2_9ACTN</name>
<evidence type="ECO:0000256" key="1">
    <source>
        <dbReference type="SAM" id="SignalP"/>
    </source>
</evidence>
<organism evidence="2 3">
    <name type="scientific">Parafannyhessea umbonata</name>
    <dbReference type="NCBI Taxonomy" id="604330"/>
    <lineage>
        <taxon>Bacteria</taxon>
        <taxon>Bacillati</taxon>
        <taxon>Actinomycetota</taxon>
        <taxon>Coriobacteriia</taxon>
        <taxon>Coriobacteriales</taxon>
        <taxon>Atopobiaceae</taxon>
        <taxon>Parafannyhessea</taxon>
    </lineage>
</organism>
<evidence type="ECO:0000313" key="2">
    <source>
        <dbReference type="EMBL" id="SDC01673.1"/>
    </source>
</evidence>
<sequence>MLKRTHSIARRGLVVACALTMGLGLVACGTVNGKAVDATEVSSAKKSQKDESSDTMRVTIPSYYFQGSEYAGKSTKQIKRLLEKTIGTKAVKNKNGSWTVTMTKEQYKSFSSKLRKSVKAALDAMANSDAFPNVTKVEHNKDFSKVTVTLGTDKLKMSDMYDAIAVGLPVCAYQQVTGKDVKCTVTLVSKDGKVLDKTVVPDDVKVDKSKVKDAQDAANDLLGSLSVDGITIDSDNLPNIDFQNVSSSDIESARQKANDALSQIVSSLS</sequence>
<accession>A0A1G6I5M2</accession>
<dbReference type="EMBL" id="FMZL01000002">
    <property type="protein sequence ID" value="SDC01673.1"/>
    <property type="molecule type" value="Genomic_DNA"/>
</dbReference>
<dbReference type="PROSITE" id="PS51257">
    <property type="entry name" value="PROKAR_LIPOPROTEIN"/>
    <property type="match status" value="1"/>
</dbReference>
<dbReference type="Proteomes" id="UP000198528">
    <property type="component" value="Unassembled WGS sequence"/>
</dbReference>
<proteinExistence type="predicted"/>
<dbReference type="AlphaFoldDB" id="A0A1G6I5M2"/>
<feature type="signal peptide" evidence="1">
    <location>
        <begin position="1"/>
        <end position="27"/>
    </location>
</feature>